<dbReference type="Pfam" id="PF12972">
    <property type="entry name" value="NAGLU_C"/>
    <property type="match status" value="2"/>
</dbReference>
<sequence length="214" mass="24156">MDTAAWFARWAHLRYGGADPHAAAAWEALRTSAFAMSGEDRWSEPHDGLSRTLLPKIDAAFRAKDAAAFAKLTETWLRLMDRLEAVTRTDRRFLLGPIVAHASRAAVGRAEREQLEYDLRSLYTVWGTRTASEAGLHDYANRELSGLIEGLYRPRWQRYFEELSSALAENRAPRAMDWYAMEESWARTHEELPTAPSGSPFEAAQAALDALTQE</sequence>
<evidence type="ECO:0000313" key="3">
    <source>
        <dbReference type="EMBL" id="WXB08336.1"/>
    </source>
</evidence>
<dbReference type="InterPro" id="IPR024732">
    <property type="entry name" value="NAGLU_C"/>
</dbReference>
<reference evidence="3" key="1">
    <citation type="submission" date="2021-12" db="EMBL/GenBank/DDBJ databases">
        <title>Discovery of the Pendulisporaceae a myxobacterial family with distinct sporulation behavior and unique specialized metabolism.</title>
        <authorList>
            <person name="Garcia R."/>
            <person name="Popoff A."/>
            <person name="Bader C.D."/>
            <person name="Loehr J."/>
            <person name="Walesch S."/>
            <person name="Walt C."/>
            <person name="Boldt J."/>
            <person name="Bunk B."/>
            <person name="Haeckl F.J.F.P.J."/>
            <person name="Gunesch A.P."/>
            <person name="Birkelbach J."/>
            <person name="Nuebel U."/>
            <person name="Pietschmann T."/>
            <person name="Bach T."/>
            <person name="Mueller R."/>
        </authorList>
    </citation>
    <scope>NUCLEOTIDE SEQUENCE</scope>
    <source>
        <strain evidence="3">MSr11367</strain>
    </source>
</reference>
<organism evidence="3 4">
    <name type="scientific">Pendulispora rubella</name>
    <dbReference type="NCBI Taxonomy" id="2741070"/>
    <lineage>
        <taxon>Bacteria</taxon>
        <taxon>Pseudomonadati</taxon>
        <taxon>Myxococcota</taxon>
        <taxon>Myxococcia</taxon>
        <taxon>Myxococcales</taxon>
        <taxon>Sorangiineae</taxon>
        <taxon>Pendulisporaceae</taxon>
        <taxon>Pendulispora</taxon>
    </lineage>
</organism>
<dbReference type="Proteomes" id="UP001374803">
    <property type="component" value="Chromosome"/>
</dbReference>
<evidence type="ECO:0000313" key="4">
    <source>
        <dbReference type="Proteomes" id="UP001374803"/>
    </source>
</evidence>
<dbReference type="Gene3D" id="1.20.120.670">
    <property type="entry name" value="N-acetyl-b-d-glucoasminidase"/>
    <property type="match status" value="2"/>
</dbReference>
<feature type="domain" description="Alpha-N-acetylglucosaminidase C-terminal" evidence="2">
    <location>
        <begin position="6"/>
        <end position="41"/>
    </location>
</feature>
<dbReference type="PANTHER" id="PTHR12872">
    <property type="entry name" value="ALPHA-N-ACETYLGLUCOSAMINIDASE"/>
    <property type="match status" value="1"/>
</dbReference>
<dbReference type="InterPro" id="IPR007781">
    <property type="entry name" value="NAGLU"/>
</dbReference>
<feature type="domain" description="Alpha-N-acetylglucosaminidase C-terminal" evidence="2">
    <location>
        <begin position="50"/>
        <end position="206"/>
    </location>
</feature>
<evidence type="ECO:0000256" key="1">
    <source>
        <dbReference type="SAM" id="MobiDB-lite"/>
    </source>
</evidence>
<feature type="region of interest" description="Disordered" evidence="1">
    <location>
        <begin position="191"/>
        <end position="214"/>
    </location>
</feature>
<name>A0ABZ2LGN8_9BACT</name>
<dbReference type="PANTHER" id="PTHR12872:SF1">
    <property type="entry name" value="ALPHA-N-ACETYLGLUCOSAMINIDASE"/>
    <property type="match status" value="1"/>
</dbReference>
<accession>A0ABZ2LGN8</accession>
<protein>
    <submittedName>
        <fullName evidence="3">Alpha-N-acetylglucosaminidase C-terminal domain-containing protein</fullName>
    </submittedName>
</protein>
<evidence type="ECO:0000259" key="2">
    <source>
        <dbReference type="Pfam" id="PF12972"/>
    </source>
</evidence>
<proteinExistence type="predicted"/>
<gene>
    <name evidence="3" type="ORF">LVJ94_13955</name>
</gene>
<dbReference type="RefSeq" id="WP_394838011.1">
    <property type="nucleotide sequence ID" value="NZ_CP089929.1"/>
</dbReference>
<keyword evidence="4" id="KW-1185">Reference proteome</keyword>
<dbReference type="EMBL" id="CP089983">
    <property type="protein sequence ID" value="WXB08336.1"/>
    <property type="molecule type" value="Genomic_DNA"/>
</dbReference>